<name>A0A372MLV3_9SPIR</name>
<dbReference type="AlphaFoldDB" id="A0A372MLV3"/>
<dbReference type="InterPro" id="IPR058240">
    <property type="entry name" value="rSAM_sf"/>
</dbReference>
<dbReference type="Gene3D" id="3.20.20.70">
    <property type="entry name" value="Aldolase class I"/>
    <property type="match status" value="1"/>
</dbReference>
<dbReference type="SUPFAM" id="SSF102114">
    <property type="entry name" value="Radical SAM enzymes"/>
    <property type="match status" value="1"/>
</dbReference>
<dbReference type="PROSITE" id="PS51918">
    <property type="entry name" value="RADICAL_SAM"/>
    <property type="match status" value="1"/>
</dbReference>
<evidence type="ECO:0000256" key="5">
    <source>
        <dbReference type="ARBA" id="ARBA00023004"/>
    </source>
</evidence>
<keyword evidence="4" id="KW-0479">Metal-binding</keyword>
<dbReference type="PANTHER" id="PTHR30352:SF5">
    <property type="entry name" value="PYRUVATE FORMATE-LYASE 1-ACTIVATING ENZYME"/>
    <property type="match status" value="1"/>
</dbReference>
<dbReference type="Proteomes" id="UP000264002">
    <property type="component" value="Unassembled WGS sequence"/>
</dbReference>
<keyword evidence="5" id="KW-0408">Iron</keyword>
<dbReference type="SFLD" id="SFLDS00029">
    <property type="entry name" value="Radical_SAM"/>
    <property type="match status" value="1"/>
</dbReference>
<dbReference type="InterPro" id="IPR034457">
    <property type="entry name" value="Organic_radical-activating"/>
</dbReference>
<comment type="caution">
    <text evidence="8">The sequence shown here is derived from an EMBL/GenBank/DDBJ whole genome shotgun (WGS) entry which is preliminary data.</text>
</comment>
<sequence>MDQGGWVSQAQGGFPSWKARGASSEKVVYGKGVMIVSGVEGSSFLDYPGMLSCVLFTQGCNYDCFYCHNRSLIAHQNGSIGYQEIESFLKKRVGFLQAVVISGGEPTLHGELAQYFLLAKDLGFFTKLDTNGSRPKVLLELLEAGLLDYVALDVKAPWARYREIAGKGADPKNVQRCVSLLQEYQGTHPAFRWEVRTTLAPTLGEADLFEIATMLPEVNRWVLTFYRTPKDYRQKDEERINLPALGEREVVGLQERLLLLQPNLKRVR</sequence>
<keyword evidence="3" id="KW-0949">S-adenosyl-L-methionine</keyword>
<evidence type="ECO:0000256" key="1">
    <source>
        <dbReference type="ARBA" id="ARBA00001966"/>
    </source>
</evidence>
<dbReference type="GO" id="GO:0003824">
    <property type="term" value="F:catalytic activity"/>
    <property type="evidence" value="ECO:0007669"/>
    <property type="project" value="InterPro"/>
</dbReference>
<dbReference type="EMBL" id="QUWK01000001">
    <property type="protein sequence ID" value="RFU96286.1"/>
    <property type="molecule type" value="Genomic_DNA"/>
</dbReference>
<dbReference type="CDD" id="cd01335">
    <property type="entry name" value="Radical_SAM"/>
    <property type="match status" value="1"/>
</dbReference>
<dbReference type="GO" id="GO:0051539">
    <property type="term" value="F:4 iron, 4 sulfur cluster binding"/>
    <property type="evidence" value="ECO:0007669"/>
    <property type="project" value="UniProtKB-KW"/>
</dbReference>
<evidence type="ECO:0000256" key="6">
    <source>
        <dbReference type="ARBA" id="ARBA00023014"/>
    </source>
</evidence>
<dbReference type="Pfam" id="PF04055">
    <property type="entry name" value="Radical_SAM"/>
    <property type="match status" value="1"/>
</dbReference>
<evidence type="ECO:0000256" key="2">
    <source>
        <dbReference type="ARBA" id="ARBA00022485"/>
    </source>
</evidence>
<proteinExistence type="predicted"/>
<dbReference type="InterPro" id="IPR012840">
    <property type="entry name" value="NrdG2"/>
</dbReference>
<gene>
    <name evidence="8" type="ORF">DYP60_00415</name>
</gene>
<protein>
    <submittedName>
        <fullName evidence="8">Anaerobic ribonucleoside-triphosphate reductase activating protein</fullName>
    </submittedName>
</protein>
<dbReference type="SFLD" id="SFLDG01094">
    <property type="entry name" value="Uncharacterised_Radical_SAM_Su"/>
    <property type="match status" value="1"/>
</dbReference>
<keyword evidence="6" id="KW-0411">Iron-sulfur</keyword>
<dbReference type="PANTHER" id="PTHR30352">
    <property type="entry name" value="PYRUVATE FORMATE-LYASE-ACTIVATING ENZYME"/>
    <property type="match status" value="1"/>
</dbReference>
<evidence type="ECO:0000313" key="8">
    <source>
        <dbReference type="EMBL" id="RFU96286.1"/>
    </source>
</evidence>
<feature type="domain" description="Radical SAM core" evidence="7">
    <location>
        <begin position="46"/>
        <end position="260"/>
    </location>
</feature>
<organism evidence="8 9">
    <name type="scientific">Sphaerochaeta halotolerans</name>
    <dbReference type="NCBI Taxonomy" id="2293840"/>
    <lineage>
        <taxon>Bacteria</taxon>
        <taxon>Pseudomonadati</taxon>
        <taxon>Spirochaetota</taxon>
        <taxon>Spirochaetia</taxon>
        <taxon>Spirochaetales</taxon>
        <taxon>Sphaerochaetaceae</taxon>
        <taxon>Sphaerochaeta</taxon>
    </lineage>
</organism>
<evidence type="ECO:0000313" key="9">
    <source>
        <dbReference type="Proteomes" id="UP000264002"/>
    </source>
</evidence>
<evidence type="ECO:0000256" key="3">
    <source>
        <dbReference type="ARBA" id="ARBA00022691"/>
    </source>
</evidence>
<keyword evidence="2" id="KW-0004">4Fe-4S</keyword>
<dbReference type="GO" id="GO:0046872">
    <property type="term" value="F:metal ion binding"/>
    <property type="evidence" value="ECO:0007669"/>
    <property type="project" value="UniProtKB-KW"/>
</dbReference>
<dbReference type="InterPro" id="IPR013785">
    <property type="entry name" value="Aldolase_TIM"/>
</dbReference>
<accession>A0A372MLV3</accession>
<evidence type="ECO:0000256" key="4">
    <source>
        <dbReference type="ARBA" id="ARBA00022723"/>
    </source>
</evidence>
<dbReference type="InterPro" id="IPR007197">
    <property type="entry name" value="rSAM"/>
</dbReference>
<dbReference type="NCBIfam" id="TIGR02495">
    <property type="entry name" value="NrdG2"/>
    <property type="match status" value="1"/>
</dbReference>
<keyword evidence="9" id="KW-1185">Reference proteome</keyword>
<reference evidence="8 9" key="2">
    <citation type="submission" date="2018-09" db="EMBL/GenBank/DDBJ databases">
        <title>Genome of Sphaerochaeta halotolerans strain 4-11.</title>
        <authorList>
            <person name="Nazina T.N."/>
            <person name="Sokolova D.S."/>
        </authorList>
    </citation>
    <scope>NUCLEOTIDE SEQUENCE [LARGE SCALE GENOMIC DNA]</scope>
    <source>
        <strain evidence="8 9">4-11</strain>
    </source>
</reference>
<reference evidence="9" key="1">
    <citation type="submission" date="2018-08" db="EMBL/GenBank/DDBJ databases">
        <authorList>
            <person name="Grouzdev D.S."/>
            <person name="Krutkina M.S."/>
        </authorList>
    </citation>
    <scope>NUCLEOTIDE SEQUENCE [LARGE SCALE GENOMIC DNA]</scope>
    <source>
        <strain evidence="9">4-11</strain>
    </source>
</reference>
<evidence type="ECO:0000259" key="7">
    <source>
        <dbReference type="PROSITE" id="PS51918"/>
    </source>
</evidence>
<comment type="cofactor">
    <cofactor evidence="1">
        <name>[4Fe-4S] cluster</name>
        <dbReference type="ChEBI" id="CHEBI:49883"/>
    </cofactor>
</comment>